<sequence length="45" mass="4946">MSHMRLPWEPDGPGLEGQAKDLADADEVVKDEFVPIVLEADLTIP</sequence>
<dbReference type="RefSeq" id="WP_250201980.1">
    <property type="nucleotide sequence ID" value="NZ_CP097649.1"/>
</dbReference>
<evidence type="ECO:0000313" key="2">
    <source>
        <dbReference type="Proteomes" id="UP001055429"/>
    </source>
</evidence>
<organism evidence="1 2">
    <name type="scientific">Brevundimonas albigilva</name>
    <dbReference type="NCBI Taxonomy" id="1312364"/>
    <lineage>
        <taxon>Bacteria</taxon>
        <taxon>Pseudomonadati</taxon>
        <taxon>Pseudomonadota</taxon>
        <taxon>Alphaproteobacteria</taxon>
        <taxon>Caulobacterales</taxon>
        <taxon>Caulobacteraceae</taxon>
        <taxon>Brevundimonas</taxon>
    </lineage>
</organism>
<dbReference type="Proteomes" id="UP001055429">
    <property type="component" value="Chromosome"/>
</dbReference>
<gene>
    <name evidence="1" type="ORF">M8231_16735</name>
</gene>
<dbReference type="EMBL" id="CP097649">
    <property type="protein sequence ID" value="URI15402.1"/>
    <property type="molecule type" value="Genomic_DNA"/>
</dbReference>
<evidence type="ECO:0000313" key="1">
    <source>
        <dbReference type="EMBL" id="URI15402.1"/>
    </source>
</evidence>
<accession>A0ABY4SKA0</accession>
<proteinExistence type="predicted"/>
<name>A0ABY4SKA0_9CAUL</name>
<protein>
    <submittedName>
        <fullName evidence="1">Uncharacterized protein</fullName>
    </submittedName>
</protein>
<keyword evidence="2" id="KW-1185">Reference proteome</keyword>
<reference evidence="1" key="1">
    <citation type="submission" date="2022-05" db="EMBL/GenBank/DDBJ databases">
        <title>Brevundimonas albigilva TT17 genome sequence.</title>
        <authorList>
            <person name="Lee K."/>
            <person name="Son H."/>
        </authorList>
    </citation>
    <scope>NUCLEOTIDE SEQUENCE</scope>
    <source>
        <strain evidence="1">TT17</strain>
    </source>
</reference>